<evidence type="ECO:0000256" key="6">
    <source>
        <dbReference type="ARBA" id="ARBA00023242"/>
    </source>
</evidence>
<organism evidence="9 10">
    <name type="scientific">Talaromyces rugulosus</name>
    <name type="common">Penicillium rugulosum</name>
    <dbReference type="NCBI Taxonomy" id="121627"/>
    <lineage>
        <taxon>Eukaryota</taxon>
        <taxon>Fungi</taxon>
        <taxon>Dikarya</taxon>
        <taxon>Ascomycota</taxon>
        <taxon>Pezizomycotina</taxon>
        <taxon>Eurotiomycetes</taxon>
        <taxon>Eurotiomycetidae</taxon>
        <taxon>Eurotiales</taxon>
        <taxon>Trichocomaceae</taxon>
        <taxon>Talaromyces</taxon>
        <taxon>Talaromyces sect. Islandici</taxon>
    </lineage>
</organism>
<dbReference type="PANTHER" id="PTHR31944:SF131">
    <property type="entry name" value="HEME-RESPONSIVE ZINC FINGER TRANSCRIPTION FACTOR HAP1"/>
    <property type="match status" value="1"/>
</dbReference>
<accession>A0A7H8QVG3</accession>
<dbReference type="Proteomes" id="UP000509510">
    <property type="component" value="Chromosome III"/>
</dbReference>
<dbReference type="SMART" id="SM00066">
    <property type="entry name" value="GAL4"/>
    <property type="match status" value="1"/>
</dbReference>
<feature type="region of interest" description="Disordered" evidence="7">
    <location>
        <begin position="1"/>
        <end position="20"/>
    </location>
</feature>
<evidence type="ECO:0000313" key="10">
    <source>
        <dbReference type="Proteomes" id="UP000509510"/>
    </source>
</evidence>
<protein>
    <recommendedName>
        <fullName evidence="8">Zn(2)-C6 fungal-type domain-containing protein</fullName>
    </recommendedName>
</protein>
<reference evidence="10" key="1">
    <citation type="submission" date="2020-06" db="EMBL/GenBank/DDBJ databases">
        <title>A chromosome-scale genome assembly of Talaromyces rugulosus W13939.</title>
        <authorList>
            <person name="Wang B."/>
            <person name="Guo L."/>
            <person name="Ye K."/>
            <person name="Wang L."/>
        </authorList>
    </citation>
    <scope>NUCLEOTIDE SEQUENCE [LARGE SCALE GENOMIC DNA]</scope>
    <source>
        <strain evidence="10">W13939</strain>
    </source>
</reference>
<proteinExistence type="predicted"/>
<keyword evidence="5" id="KW-0804">Transcription</keyword>
<dbReference type="InterPro" id="IPR051430">
    <property type="entry name" value="Fungal_TF_Env_Response"/>
</dbReference>
<dbReference type="InterPro" id="IPR036864">
    <property type="entry name" value="Zn2-C6_fun-type_DNA-bd_sf"/>
</dbReference>
<keyword evidence="3" id="KW-0805">Transcription regulation</keyword>
<gene>
    <name evidence="9" type="ORF">TRUGW13939_05077</name>
</gene>
<dbReference type="EMBL" id="CP055900">
    <property type="protein sequence ID" value="QKX57957.1"/>
    <property type="molecule type" value="Genomic_DNA"/>
</dbReference>
<dbReference type="GO" id="GO:0000978">
    <property type="term" value="F:RNA polymerase II cis-regulatory region sequence-specific DNA binding"/>
    <property type="evidence" value="ECO:0007669"/>
    <property type="project" value="TreeGrafter"/>
</dbReference>
<dbReference type="GeneID" id="55992575"/>
<evidence type="ECO:0000256" key="2">
    <source>
        <dbReference type="ARBA" id="ARBA00022833"/>
    </source>
</evidence>
<keyword evidence="4" id="KW-0238">DNA-binding</keyword>
<dbReference type="SUPFAM" id="SSF57701">
    <property type="entry name" value="Zn2/Cys6 DNA-binding domain"/>
    <property type="match status" value="1"/>
</dbReference>
<dbReference type="PANTHER" id="PTHR31944">
    <property type="entry name" value="HEME-RESPONSIVE ZINC FINGER TRANSCRIPTION FACTOR HAP1"/>
    <property type="match status" value="1"/>
</dbReference>
<evidence type="ECO:0000259" key="8">
    <source>
        <dbReference type="PROSITE" id="PS50048"/>
    </source>
</evidence>
<sequence>MDPPAADAESTKSKNRPQQSCIKCRERKVKCDRAKPCRSCVVRGWQDECEYVRTNEDREQINQADEIDSLRKELNRLKRRWDDVQQSSSSTRTSSTSSPTDAAAIAMAPHAQGDEHAWPRKAQKRPGADAALFFGAQSQQARFVADAGSYQNAGLHHTAAFEYAQGQPTGSSMLQHPPLTRPGSGESFSGQVPGYDFGSPYSWGFNGVPADAPVLYTQQDHNNTSPPSRNNSTAFAENAMHQLQQHPHANFWRGKGVLMQNIYKIIRDCDEAWVPSIIGIVRGSQSPEDAIRSIHRLMSTSRSPTGSSASAISNQSSPEGWAGYQMN</sequence>
<dbReference type="KEGG" id="trg:TRUGW13939_05077"/>
<dbReference type="Pfam" id="PF00172">
    <property type="entry name" value="Zn_clus"/>
    <property type="match status" value="1"/>
</dbReference>
<evidence type="ECO:0000256" key="7">
    <source>
        <dbReference type="SAM" id="MobiDB-lite"/>
    </source>
</evidence>
<dbReference type="PROSITE" id="PS50048">
    <property type="entry name" value="ZN2_CY6_FUNGAL_2"/>
    <property type="match status" value="1"/>
</dbReference>
<keyword evidence="1" id="KW-0479">Metal-binding</keyword>
<dbReference type="GO" id="GO:0008270">
    <property type="term" value="F:zinc ion binding"/>
    <property type="evidence" value="ECO:0007669"/>
    <property type="project" value="InterPro"/>
</dbReference>
<evidence type="ECO:0000313" key="9">
    <source>
        <dbReference type="EMBL" id="QKX57957.1"/>
    </source>
</evidence>
<dbReference type="GO" id="GO:0005634">
    <property type="term" value="C:nucleus"/>
    <property type="evidence" value="ECO:0007669"/>
    <property type="project" value="TreeGrafter"/>
</dbReference>
<feature type="domain" description="Zn(2)-C6 fungal-type" evidence="8">
    <location>
        <begin position="20"/>
        <end position="51"/>
    </location>
</feature>
<name>A0A7H8QVG3_TALRU</name>
<dbReference type="CDD" id="cd00067">
    <property type="entry name" value="GAL4"/>
    <property type="match status" value="1"/>
</dbReference>
<feature type="compositionally biased region" description="Low complexity" evidence="7">
    <location>
        <begin position="87"/>
        <end position="100"/>
    </location>
</feature>
<evidence type="ECO:0000256" key="5">
    <source>
        <dbReference type="ARBA" id="ARBA00023163"/>
    </source>
</evidence>
<evidence type="ECO:0000256" key="3">
    <source>
        <dbReference type="ARBA" id="ARBA00023015"/>
    </source>
</evidence>
<dbReference type="OrthoDB" id="4159781at2759"/>
<keyword evidence="6" id="KW-0539">Nucleus</keyword>
<keyword evidence="10" id="KW-1185">Reference proteome</keyword>
<dbReference type="PROSITE" id="PS00463">
    <property type="entry name" value="ZN2_CY6_FUNGAL_1"/>
    <property type="match status" value="1"/>
</dbReference>
<dbReference type="AlphaFoldDB" id="A0A7H8QVG3"/>
<feature type="region of interest" description="Disordered" evidence="7">
    <location>
        <begin position="80"/>
        <end position="101"/>
    </location>
</feature>
<keyword evidence="2" id="KW-0862">Zinc</keyword>
<dbReference type="GO" id="GO:0001228">
    <property type="term" value="F:DNA-binding transcription activator activity, RNA polymerase II-specific"/>
    <property type="evidence" value="ECO:0007669"/>
    <property type="project" value="TreeGrafter"/>
</dbReference>
<evidence type="ECO:0000256" key="4">
    <source>
        <dbReference type="ARBA" id="ARBA00023125"/>
    </source>
</evidence>
<feature type="region of interest" description="Disordered" evidence="7">
    <location>
        <begin position="300"/>
        <end position="327"/>
    </location>
</feature>
<feature type="compositionally biased region" description="Low complexity" evidence="7">
    <location>
        <begin position="300"/>
        <end position="317"/>
    </location>
</feature>
<dbReference type="Gene3D" id="4.10.240.10">
    <property type="entry name" value="Zn(2)-C6 fungal-type DNA-binding domain"/>
    <property type="match status" value="1"/>
</dbReference>
<dbReference type="RefSeq" id="XP_035344135.1">
    <property type="nucleotide sequence ID" value="XM_035488242.1"/>
</dbReference>
<dbReference type="InterPro" id="IPR001138">
    <property type="entry name" value="Zn2Cys6_DnaBD"/>
</dbReference>
<evidence type="ECO:0000256" key="1">
    <source>
        <dbReference type="ARBA" id="ARBA00022723"/>
    </source>
</evidence>